<proteinExistence type="predicted"/>
<dbReference type="AlphaFoldDB" id="W7XHK0"/>
<protein>
    <submittedName>
        <fullName evidence="3">Transmembrane protein, putative</fullName>
    </submittedName>
</protein>
<name>W7XHK0_TETTS</name>
<dbReference type="InParanoid" id="W7XHK0"/>
<dbReference type="GeneID" id="24441590"/>
<feature type="transmembrane region" description="Helical" evidence="2">
    <location>
        <begin position="484"/>
        <end position="506"/>
    </location>
</feature>
<evidence type="ECO:0000313" key="4">
    <source>
        <dbReference type="Proteomes" id="UP000009168"/>
    </source>
</evidence>
<keyword evidence="4" id="KW-1185">Reference proteome</keyword>
<feature type="transmembrane region" description="Helical" evidence="2">
    <location>
        <begin position="292"/>
        <end position="316"/>
    </location>
</feature>
<dbReference type="EMBL" id="GG662867">
    <property type="protein sequence ID" value="EWS76763.1"/>
    <property type="molecule type" value="Genomic_DNA"/>
</dbReference>
<feature type="transmembrane region" description="Helical" evidence="2">
    <location>
        <begin position="343"/>
        <end position="365"/>
    </location>
</feature>
<dbReference type="PANTHER" id="PTHR11319:SF35">
    <property type="entry name" value="OUTER MEMBRANE PROTEIN PMPC-RELATED"/>
    <property type="match status" value="1"/>
</dbReference>
<gene>
    <name evidence="3" type="ORF">TTHERM_001058781</name>
</gene>
<evidence type="ECO:0000313" key="3">
    <source>
        <dbReference type="EMBL" id="EWS76763.1"/>
    </source>
</evidence>
<dbReference type="PANTHER" id="PTHR11319">
    <property type="entry name" value="G PROTEIN-COUPLED RECEPTOR-RELATED"/>
    <property type="match status" value="1"/>
</dbReference>
<dbReference type="Proteomes" id="UP000009168">
    <property type="component" value="Unassembled WGS sequence"/>
</dbReference>
<feature type="compositionally biased region" description="Polar residues" evidence="1">
    <location>
        <begin position="650"/>
        <end position="662"/>
    </location>
</feature>
<keyword evidence="2" id="KW-1133">Transmembrane helix</keyword>
<feature type="region of interest" description="Disordered" evidence="1">
    <location>
        <begin position="650"/>
        <end position="690"/>
    </location>
</feature>
<feature type="transmembrane region" description="Helical" evidence="2">
    <location>
        <begin position="454"/>
        <end position="472"/>
    </location>
</feature>
<dbReference type="RefSeq" id="XP_012650694.1">
    <property type="nucleotide sequence ID" value="XM_012795240.1"/>
</dbReference>
<accession>W7XHK0</accession>
<evidence type="ECO:0000256" key="1">
    <source>
        <dbReference type="SAM" id="MobiDB-lite"/>
    </source>
</evidence>
<evidence type="ECO:0000256" key="2">
    <source>
        <dbReference type="SAM" id="Phobius"/>
    </source>
</evidence>
<feature type="transmembrane region" description="Helical" evidence="2">
    <location>
        <begin position="259"/>
        <end position="280"/>
    </location>
</feature>
<reference evidence="4" key="1">
    <citation type="journal article" date="2006" name="PLoS Biol.">
        <title>Macronuclear genome sequence of the ciliate Tetrahymena thermophila, a model eukaryote.</title>
        <authorList>
            <person name="Eisen J.A."/>
            <person name="Coyne R.S."/>
            <person name="Wu M."/>
            <person name="Wu D."/>
            <person name="Thiagarajan M."/>
            <person name="Wortman J.R."/>
            <person name="Badger J.H."/>
            <person name="Ren Q."/>
            <person name="Amedeo P."/>
            <person name="Jones K.M."/>
            <person name="Tallon L.J."/>
            <person name="Delcher A.L."/>
            <person name="Salzberg S.L."/>
            <person name="Silva J.C."/>
            <person name="Haas B.J."/>
            <person name="Majoros W.H."/>
            <person name="Farzad M."/>
            <person name="Carlton J.M."/>
            <person name="Smith R.K. Jr."/>
            <person name="Garg J."/>
            <person name="Pearlman R.E."/>
            <person name="Karrer K.M."/>
            <person name="Sun L."/>
            <person name="Manning G."/>
            <person name="Elde N.C."/>
            <person name="Turkewitz A.P."/>
            <person name="Asai D.J."/>
            <person name="Wilkes D.E."/>
            <person name="Wang Y."/>
            <person name="Cai H."/>
            <person name="Collins K."/>
            <person name="Stewart B.A."/>
            <person name="Lee S.R."/>
            <person name="Wilamowska K."/>
            <person name="Weinberg Z."/>
            <person name="Ruzzo W.L."/>
            <person name="Wloga D."/>
            <person name="Gaertig J."/>
            <person name="Frankel J."/>
            <person name="Tsao C.-C."/>
            <person name="Gorovsky M.A."/>
            <person name="Keeling P.J."/>
            <person name="Waller R.F."/>
            <person name="Patron N.J."/>
            <person name="Cherry J.M."/>
            <person name="Stover N.A."/>
            <person name="Krieger C.J."/>
            <person name="del Toro C."/>
            <person name="Ryder H.F."/>
            <person name="Williamson S.C."/>
            <person name="Barbeau R.A."/>
            <person name="Hamilton E.P."/>
            <person name="Orias E."/>
        </authorList>
    </citation>
    <scope>NUCLEOTIDE SEQUENCE [LARGE SCALE GENOMIC DNA]</scope>
    <source>
        <strain evidence="4">SB210</strain>
    </source>
</reference>
<feature type="region of interest" description="Disordered" evidence="1">
    <location>
        <begin position="572"/>
        <end position="594"/>
    </location>
</feature>
<keyword evidence="2" id="KW-0472">Membrane</keyword>
<feature type="compositionally biased region" description="Basic and acidic residues" evidence="1">
    <location>
        <begin position="666"/>
        <end position="690"/>
    </location>
</feature>
<keyword evidence="2 3" id="KW-0812">Transmembrane</keyword>
<dbReference type="OrthoDB" id="295386at2759"/>
<organism evidence="3 4">
    <name type="scientific">Tetrahymena thermophila (strain SB210)</name>
    <dbReference type="NCBI Taxonomy" id="312017"/>
    <lineage>
        <taxon>Eukaryota</taxon>
        <taxon>Sar</taxon>
        <taxon>Alveolata</taxon>
        <taxon>Ciliophora</taxon>
        <taxon>Intramacronucleata</taxon>
        <taxon>Oligohymenophorea</taxon>
        <taxon>Hymenostomatida</taxon>
        <taxon>Tetrahymenina</taxon>
        <taxon>Tetrahymenidae</taxon>
        <taxon>Tetrahymena</taxon>
    </lineage>
</organism>
<sequence length="690" mass="80773">MQLLGIPSKKVKFEIQAFFIQKITGNQILIGQKIYNVYVSFRKCEVGEIYVKISDIKYECSPCGDKYYSLQNPIKDSNQACKSCPEEGAVSCINSKIVLQSGYWRKNNFSDIIIKCANRQENCHGKEQDGYCIEGYIGPLCEVCDSYGVVWGKKYGYLGNYLCNQYVASKQIICQTLRRLNVLIIGKTGEKDQISFYIKLFINYVQVTSIIQNSIFNFFDITFIDISSIFGSPSSYLSNSLDCFFSQTNILPIEYLRGIWVSIQPFFYILVAIVLFTLSSTTKLNQQKRRRFFYAAYIFGFIAFQCNTATQLVLIMSCSQIGDVYYIKSQLNKECYTQEHLKYTLYFILPLFLFWVIIITLFILWRIRIKRNKLTEPIQLYKYGFICGDYKTEYFYWEFLRILLRLSIVLVGNIFAENLLILKSNFAVLMIQIYNYHLIKLSPYINKNSLKIDYYFNQCICLLFLLNPISYYTSNVAIYQTAYIAQFIINLICYAMFLLMVIGFVVNKNEKINKYLTQQIPFLNRFLQKPFVSFKRFQLWKKVKKHFDKYKKVKKDAQQTKKNSLRSIQPKISLGINEKQPHDNNQNTIDLDFNTPKNSEKAFINLKSSPDFYKSVQNMKSLNSSLQSPIHSTRHIMPSYQKSNFKNLQKQEQNKSSISNQIVGELEQKPSQKEIEDKKEAQRALIKDER</sequence>
<dbReference type="KEGG" id="tet:TTHERM_001058781"/>